<evidence type="ECO:0000313" key="3">
    <source>
        <dbReference type="EMBL" id="PGH11593.1"/>
    </source>
</evidence>
<dbReference type="InterPro" id="IPR001810">
    <property type="entry name" value="F-box_dom"/>
</dbReference>
<dbReference type="Gene3D" id="3.80.10.10">
    <property type="entry name" value="Ribonuclease Inhibitor"/>
    <property type="match status" value="3"/>
</dbReference>
<feature type="region of interest" description="Disordered" evidence="1">
    <location>
        <begin position="49"/>
        <end position="71"/>
    </location>
</feature>
<dbReference type="EMBL" id="PDNA01000130">
    <property type="protein sequence ID" value="PGH11593.1"/>
    <property type="molecule type" value="Genomic_DNA"/>
</dbReference>
<keyword evidence="4" id="KW-1185">Reference proteome</keyword>
<sequence>MTSMLPDEIAGSPEPVTPTSMASEDNTLGANPKLKTRQRLLNGLHRIASSPSLTRMGRPRASSLGSRRVGKGSMSCVSLNSPTYGQCFADGTTPHLRGPLSRPPAVPSNTPVPQDDHDIPIRLVGAEQPTLNPAGQTSIRVPSDIRPSSRGTPLEATKATEIVNQKQRNIRFWDDTPVEIRMEILRYLTPKEMVRCSRVSKSWNKMCFDGQLWANLDVSAYYRDITVEALVKIIVAAGPFLRDLNLRGCIQLKNAWPSEADRISSVCRNLVNICVEDCRIDRSALHLLLVRNPSLVHVDMAALTTTVTNATVKILARSCPNVEFLDVSFCKRVNSRALRYVVASCPKLRDLRVGHLGGFDNQDLMLEIFKANTLERLILANCATLTDASLKALVHGEDPEIDVLTDLPIVPPRKLKHLDLSRCRGLSEAGIKALAHNVPDLEGLQLSHCTHLGDDAILEVLRTTPLLTHLDLEELENLTNNFLIELSKAPCAANLEHLNLSYCDKLGDAGLLPLLKSCPNLRSLDIDNTRVSDLSMMEICNQARKRGYGNTLPKFGMRVAVFDCGNVTWAGIREVLYNNSHVPRFAGADLSKTPDQSFSPLSSSSFSSLSPSESSSGTCTPVALPSPAPPLEIPLAIYPNEIVQLKCFYGFQMTVDEHTKRVLRGDLASAIRLERKWADFMISTEEAGTGGAGVRRRRRRAREAEMLFNADDDDEGTYGPAGLAPLGRRRRARSGGNCVVM</sequence>
<dbReference type="SMART" id="SM00256">
    <property type="entry name" value="FBOX"/>
    <property type="match status" value="1"/>
</dbReference>
<name>A0A2B7XS50_POLH7</name>
<dbReference type="PROSITE" id="PS50181">
    <property type="entry name" value="FBOX"/>
    <property type="match status" value="1"/>
</dbReference>
<dbReference type="InterPro" id="IPR032675">
    <property type="entry name" value="LRR_dom_sf"/>
</dbReference>
<dbReference type="PANTHER" id="PTHR13318">
    <property type="entry name" value="PARTNER OF PAIRED, ISOFORM B-RELATED"/>
    <property type="match status" value="1"/>
</dbReference>
<reference evidence="3 4" key="1">
    <citation type="submission" date="2017-10" db="EMBL/GenBank/DDBJ databases">
        <title>Comparative genomics in systemic dimorphic fungi from Ajellomycetaceae.</title>
        <authorList>
            <person name="Munoz J.F."/>
            <person name="Mcewen J.G."/>
            <person name="Clay O.K."/>
            <person name="Cuomo C.A."/>
        </authorList>
    </citation>
    <scope>NUCLEOTIDE SEQUENCE [LARGE SCALE GENOMIC DNA]</scope>
    <source>
        <strain evidence="3 4">UAMH7299</strain>
    </source>
</reference>
<feature type="domain" description="F-box" evidence="2">
    <location>
        <begin position="170"/>
        <end position="216"/>
    </location>
</feature>
<feature type="compositionally biased region" description="Polar residues" evidence="1">
    <location>
        <begin position="17"/>
        <end position="29"/>
    </location>
</feature>
<feature type="compositionally biased region" description="Polar residues" evidence="1">
    <location>
        <begin position="129"/>
        <end position="140"/>
    </location>
</feature>
<accession>A0A2B7XS50</accession>
<evidence type="ECO:0000256" key="1">
    <source>
        <dbReference type="SAM" id="MobiDB-lite"/>
    </source>
</evidence>
<dbReference type="Pfam" id="PF12937">
    <property type="entry name" value="F-box-like"/>
    <property type="match status" value="1"/>
</dbReference>
<dbReference type="SUPFAM" id="SSF52047">
    <property type="entry name" value="RNI-like"/>
    <property type="match status" value="1"/>
</dbReference>
<dbReference type="InterPro" id="IPR001611">
    <property type="entry name" value="Leu-rich_rpt"/>
</dbReference>
<dbReference type="GO" id="GO:0019005">
    <property type="term" value="C:SCF ubiquitin ligase complex"/>
    <property type="evidence" value="ECO:0007669"/>
    <property type="project" value="TreeGrafter"/>
</dbReference>
<dbReference type="InterPro" id="IPR036047">
    <property type="entry name" value="F-box-like_dom_sf"/>
</dbReference>
<gene>
    <name evidence="3" type="ORF">AJ80_07063</name>
</gene>
<dbReference type="GO" id="GO:0031146">
    <property type="term" value="P:SCF-dependent proteasomal ubiquitin-dependent protein catabolic process"/>
    <property type="evidence" value="ECO:0007669"/>
    <property type="project" value="TreeGrafter"/>
</dbReference>
<dbReference type="Pfam" id="PF13516">
    <property type="entry name" value="LRR_6"/>
    <property type="match status" value="2"/>
</dbReference>
<feature type="region of interest" description="Disordered" evidence="1">
    <location>
        <begin position="1"/>
        <end position="32"/>
    </location>
</feature>
<organism evidence="3 4">
    <name type="scientific">Polytolypa hystricis (strain UAMH7299)</name>
    <dbReference type="NCBI Taxonomy" id="1447883"/>
    <lineage>
        <taxon>Eukaryota</taxon>
        <taxon>Fungi</taxon>
        <taxon>Dikarya</taxon>
        <taxon>Ascomycota</taxon>
        <taxon>Pezizomycotina</taxon>
        <taxon>Eurotiomycetes</taxon>
        <taxon>Eurotiomycetidae</taxon>
        <taxon>Onygenales</taxon>
        <taxon>Onygenales incertae sedis</taxon>
        <taxon>Polytolypa</taxon>
    </lineage>
</organism>
<dbReference type="SUPFAM" id="SSF81383">
    <property type="entry name" value="F-box domain"/>
    <property type="match status" value="1"/>
</dbReference>
<dbReference type="OrthoDB" id="550575at2759"/>
<evidence type="ECO:0000313" key="4">
    <source>
        <dbReference type="Proteomes" id="UP000224634"/>
    </source>
</evidence>
<evidence type="ECO:0000259" key="2">
    <source>
        <dbReference type="PROSITE" id="PS50181"/>
    </source>
</evidence>
<dbReference type="PANTHER" id="PTHR13318:SF190">
    <property type="entry name" value="PARTNER OF PAIRED, ISOFORM B"/>
    <property type="match status" value="1"/>
</dbReference>
<dbReference type="InterPro" id="IPR006553">
    <property type="entry name" value="Leu-rich_rpt_Cys-con_subtyp"/>
</dbReference>
<dbReference type="SMART" id="SM00367">
    <property type="entry name" value="LRR_CC"/>
    <property type="match status" value="8"/>
</dbReference>
<dbReference type="AlphaFoldDB" id="A0A2B7XS50"/>
<feature type="region of interest" description="Disordered" evidence="1">
    <location>
        <begin position="129"/>
        <end position="152"/>
    </location>
</feature>
<proteinExistence type="predicted"/>
<comment type="caution">
    <text evidence="3">The sequence shown here is derived from an EMBL/GenBank/DDBJ whole genome shotgun (WGS) entry which is preliminary data.</text>
</comment>
<dbReference type="Proteomes" id="UP000224634">
    <property type="component" value="Unassembled WGS sequence"/>
</dbReference>
<protein>
    <recommendedName>
        <fullName evidence="2">F-box domain-containing protein</fullName>
    </recommendedName>
</protein>
<dbReference type="STRING" id="1447883.A0A2B7XS50"/>